<dbReference type="AlphaFoldDB" id="A0A951PTF4"/>
<evidence type="ECO:0000313" key="1">
    <source>
        <dbReference type="EMBL" id="MBW4548574.1"/>
    </source>
</evidence>
<organism evidence="1 2">
    <name type="scientific">Symplocastrum torsivum CPER-KK1</name>
    <dbReference type="NCBI Taxonomy" id="450513"/>
    <lineage>
        <taxon>Bacteria</taxon>
        <taxon>Bacillati</taxon>
        <taxon>Cyanobacteriota</taxon>
        <taxon>Cyanophyceae</taxon>
        <taxon>Oscillatoriophycideae</taxon>
        <taxon>Oscillatoriales</taxon>
        <taxon>Microcoleaceae</taxon>
        <taxon>Symplocastrum</taxon>
    </lineage>
</organism>
<reference evidence="1" key="2">
    <citation type="journal article" date="2022" name="Microbiol. Resour. Announc.">
        <title>Metagenome Sequencing to Explore Phylogenomics of Terrestrial Cyanobacteria.</title>
        <authorList>
            <person name="Ward R.D."/>
            <person name="Stajich J.E."/>
            <person name="Johansen J.R."/>
            <person name="Huntemann M."/>
            <person name="Clum A."/>
            <person name="Foster B."/>
            <person name="Foster B."/>
            <person name="Roux S."/>
            <person name="Palaniappan K."/>
            <person name="Varghese N."/>
            <person name="Mukherjee S."/>
            <person name="Reddy T.B.K."/>
            <person name="Daum C."/>
            <person name="Copeland A."/>
            <person name="Chen I.A."/>
            <person name="Ivanova N.N."/>
            <person name="Kyrpides N.C."/>
            <person name="Shapiro N."/>
            <person name="Eloe-Fadrosh E.A."/>
            <person name="Pietrasiak N."/>
        </authorList>
    </citation>
    <scope>NUCLEOTIDE SEQUENCE</scope>
    <source>
        <strain evidence="1">CPER-KK1</strain>
    </source>
</reference>
<gene>
    <name evidence="1" type="ORF">KME25_29700</name>
</gene>
<reference evidence="1" key="1">
    <citation type="submission" date="2021-05" db="EMBL/GenBank/DDBJ databases">
        <authorList>
            <person name="Pietrasiak N."/>
            <person name="Ward R."/>
            <person name="Stajich J.E."/>
            <person name="Kurbessoian T."/>
        </authorList>
    </citation>
    <scope>NUCLEOTIDE SEQUENCE</scope>
    <source>
        <strain evidence="1">CPER-KK1</strain>
    </source>
</reference>
<proteinExistence type="predicted"/>
<dbReference type="PROSITE" id="PS51257">
    <property type="entry name" value="PROKAR_LIPOPROTEIN"/>
    <property type="match status" value="1"/>
</dbReference>
<name>A0A951PTF4_9CYAN</name>
<evidence type="ECO:0008006" key="3">
    <source>
        <dbReference type="Google" id="ProtNLM"/>
    </source>
</evidence>
<evidence type="ECO:0000313" key="2">
    <source>
        <dbReference type="Proteomes" id="UP000753908"/>
    </source>
</evidence>
<dbReference type="Proteomes" id="UP000753908">
    <property type="component" value="Unassembled WGS sequence"/>
</dbReference>
<sequence length="146" mass="16595">MHGATKLMFSVALMVVLVITLSACGASTPSLGLAPTKQLVEKAIAFQVNQSQQQLTQQLQSSAQKFEITQVKLKQLEPLFVEDLPTYHILGTYTLNVKLPQRQLVQENNPFNIYLQRQREGKTWRLALRQDTGKNTQPTWRTYLIP</sequence>
<protein>
    <recommendedName>
        <fullName evidence="3">Lipoprotein</fullName>
    </recommendedName>
</protein>
<accession>A0A951PTF4</accession>
<comment type="caution">
    <text evidence="1">The sequence shown here is derived from an EMBL/GenBank/DDBJ whole genome shotgun (WGS) entry which is preliminary data.</text>
</comment>
<dbReference type="EMBL" id="JAHHIF010000065">
    <property type="protein sequence ID" value="MBW4548574.1"/>
    <property type="molecule type" value="Genomic_DNA"/>
</dbReference>